<keyword evidence="4" id="KW-1185">Reference proteome</keyword>
<accession>A0A2M9YRT9</accession>
<dbReference type="Proteomes" id="UP000232188">
    <property type="component" value="Unassembled WGS sequence"/>
</dbReference>
<name>A0A2M9YRT9_9LEPT</name>
<evidence type="ECO:0000313" key="4">
    <source>
        <dbReference type="Proteomes" id="UP000232149"/>
    </source>
</evidence>
<protein>
    <submittedName>
        <fullName evidence="2">Uncharacterized protein</fullName>
    </submittedName>
</protein>
<evidence type="ECO:0000313" key="3">
    <source>
        <dbReference type="EMBL" id="PJZ62369.1"/>
    </source>
</evidence>
<gene>
    <name evidence="3" type="ORF">CH376_08425</name>
    <name evidence="2" type="ORF">CH380_06815</name>
</gene>
<evidence type="ECO:0000313" key="5">
    <source>
        <dbReference type="Proteomes" id="UP000232188"/>
    </source>
</evidence>
<organism evidence="2 5">
    <name type="scientific">Leptospira adleri</name>
    <dbReference type="NCBI Taxonomy" id="2023186"/>
    <lineage>
        <taxon>Bacteria</taxon>
        <taxon>Pseudomonadati</taxon>
        <taxon>Spirochaetota</taxon>
        <taxon>Spirochaetia</taxon>
        <taxon>Leptospirales</taxon>
        <taxon>Leptospiraceae</taxon>
        <taxon>Leptospira</taxon>
    </lineage>
</organism>
<proteinExistence type="predicted"/>
<comment type="caution">
    <text evidence="2">The sequence shown here is derived from an EMBL/GenBank/DDBJ whole genome shotgun (WGS) entry which is preliminary data.</text>
</comment>
<dbReference type="Proteomes" id="UP000232149">
    <property type="component" value="Unassembled WGS sequence"/>
</dbReference>
<dbReference type="EMBL" id="NPDU01000017">
    <property type="protein sequence ID" value="PJZ62369.1"/>
    <property type="molecule type" value="Genomic_DNA"/>
</dbReference>
<dbReference type="EMBL" id="NPDV01000004">
    <property type="protein sequence ID" value="PJZ54209.1"/>
    <property type="molecule type" value="Genomic_DNA"/>
</dbReference>
<dbReference type="AlphaFoldDB" id="A0A2M9YRT9"/>
<evidence type="ECO:0000256" key="1">
    <source>
        <dbReference type="SAM" id="MobiDB-lite"/>
    </source>
</evidence>
<evidence type="ECO:0000313" key="2">
    <source>
        <dbReference type="EMBL" id="PJZ54209.1"/>
    </source>
</evidence>
<feature type="region of interest" description="Disordered" evidence="1">
    <location>
        <begin position="1"/>
        <end position="27"/>
    </location>
</feature>
<feature type="compositionally biased region" description="Basic and acidic residues" evidence="1">
    <location>
        <begin position="1"/>
        <end position="26"/>
    </location>
</feature>
<sequence>MKSESDAKDFQHEIRKESAHSTESFRKSSYRTGDLGKNFRLYFKIFLKELRLERTFQSESISQGRSVFLLYKILESLEDHFGAGLEVRTSSYAESRRR</sequence>
<reference evidence="4 5" key="1">
    <citation type="submission" date="2017-07" db="EMBL/GenBank/DDBJ databases">
        <title>Leptospira spp. isolated from tropical soils.</title>
        <authorList>
            <person name="Thibeaux R."/>
            <person name="Iraola G."/>
            <person name="Ferres I."/>
            <person name="Bierque E."/>
            <person name="Girault D."/>
            <person name="Soupe-Gilbert M.-E."/>
            <person name="Picardeau M."/>
            <person name="Goarant C."/>
        </authorList>
    </citation>
    <scope>NUCLEOTIDE SEQUENCE [LARGE SCALE GENOMIC DNA]</scope>
    <source>
        <strain evidence="2 5">FH2-B-C1</strain>
        <strain evidence="3 4">FH2-B-D1</strain>
    </source>
</reference>